<evidence type="ECO:0000313" key="2">
    <source>
        <dbReference type="Proteomes" id="UP000762676"/>
    </source>
</evidence>
<organism evidence="1 2">
    <name type="scientific">Elysia marginata</name>
    <dbReference type="NCBI Taxonomy" id="1093978"/>
    <lineage>
        <taxon>Eukaryota</taxon>
        <taxon>Metazoa</taxon>
        <taxon>Spiralia</taxon>
        <taxon>Lophotrochozoa</taxon>
        <taxon>Mollusca</taxon>
        <taxon>Gastropoda</taxon>
        <taxon>Heterobranchia</taxon>
        <taxon>Euthyneura</taxon>
        <taxon>Panpulmonata</taxon>
        <taxon>Sacoglossa</taxon>
        <taxon>Placobranchoidea</taxon>
        <taxon>Plakobranchidae</taxon>
        <taxon>Elysia</taxon>
    </lineage>
</organism>
<dbReference type="AlphaFoldDB" id="A0AAV4EVR1"/>
<protein>
    <submittedName>
        <fullName evidence="1">Uncharacterized protein</fullName>
    </submittedName>
</protein>
<accession>A0AAV4EVR1</accession>
<keyword evidence="2" id="KW-1185">Reference proteome</keyword>
<comment type="caution">
    <text evidence="1">The sequence shown here is derived from an EMBL/GenBank/DDBJ whole genome shotgun (WGS) entry which is preliminary data.</text>
</comment>
<dbReference type="EMBL" id="BMAT01003914">
    <property type="protein sequence ID" value="GFR64846.1"/>
    <property type="molecule type" value="Genomic_DNA"/>
</dbReference>
<proteinExistence type="predicted"/>
<name>A0AAV4EVR1_9GAST</name>
<gene>
    <name evidence="1" type="ORF">ElyMa_001933800</name>
</gene>
<reference evidence="1 2" key="1">
    <citation type="journal article" date="2021" name="Elife">
        <title>Chloroplast acquisition without the gene transfer in kleptoplastic sea slugs, Plakobranchus ocellatus.</title>
        <authorList>
            <person name="Maeda T."/>
            <person name="Takahashi S."/>
            <person name="Yoshida T."/>
            <person name="Shimamura S."/>
            <person name="Takaki Y."/>
            <person name="Nagai Y."/>
            <person name="Toyoda A."/>
            <person name="Suzuki Y."/>
            <person name="Arimoto A."/>
            <person name="Ishii H."/>
            <person name="Satoh N."/>
            <person name="Nishiyama T."/>
            <person name="Hasebe M."/>
            <person name="Maruyama T."/>
            <person name="Minagawa J."/>
            <person name="Obokata J."/>
            <person name="Shigenobu S."/>
        </authorList>
    </citation>
    <scope>NUCLEOTIDE SEQUENCE [LARGE SCALE GENOMIC DNA]</scope>
</reference>
<dbReference type="Proteomes" id="UP000762676">
    <property type="component" value="Unassembled WGS sequence"/>
</dbReference>
<sequence length="122" mass="13626">MPHEIDLVGINKGYSRMILQQSCKRHAGVYQRVLPPINLGIPLCPKAECLPLDNDASKVWEDLLGFTIGKKPPLSHDICSDYVEEILVSELIANNRGRWQGQTIAMSWLRHLASVMGNEMSG</sequence>
<evidence type="ECO:0000313" key="1">
    <source>
        <dbReference type="EMBL" id="GFR64846.1"/>
    </source>
</evidence>